<dbReference type="Proteomes" id="UP001152795">
    <property type="component" value="Unassembled WGS sequence"/>
</dbReference>
<evidence type="ECO:0000313" key="2">
    <source>
        <dbReference type="Proteomes" id="UP001152795"/>
    </source>
</evidence>
<dbReference type="OrthoDB" id="20839at2759"/>
<dbReference type="AlphaFoldDB" id="A0A7D9IWE9"/>
<keyword evidence="2" id="KW-1185">Reference proteome</keyword>
<gene>
    <name evidence="1" type="ORF">PACLA_8A071806</name>
</gene>
<evidence type="ECO:0000313" key="1">
    <source>
        <dbReference type="EMBL" id="CAB4014950.1"/>
    </source>
</evidence>
<dbReference type="EMBL" id="CACRXK020008513">
    <property type="protein sequence ID" value="CAB4014950.1"/>
    <property type="molecule type" value="Genomic_DNA"/>
</dbReference>
<name>A0A7D9IWE9_PARCT</name>
<reference evidence="1" key="1">
    <citation type="submission" date="2020-04" db="EMBL/GenBank/DDBJ databases">
        <authorList>
            <person name="Alioto T."/>
            <person name="Alioto T."/>
            <person name="Gomez Garrido J."/>
        </authorList>
    </citation>
    <scope>NUCLEOTIDE SEQUENCE</scope>
    <source>
        <strain evidence="1">A484AB</strain>
    </source>
</reference>
<protein>
    <submittedName>
        <fullName evidence="1">Jade-3 isoform X1</fullName>
    </submittedName>
</protein>
<comment type="caution">
    <text evidence="1">The sequence shown here is derived from an EMBL/GenBank/DDBJ whole genome shotgun (WGS) entry which is preliminary data.</text>
</comment>
<accession>A0A7D9IWE9</accession>
<organism evidence="1 2">
    <name type="scientific">Paramuricea clavata</name>
    <name type="common">Red gorgonian</name>
    <name type="synonym">Violescent sea-whip</name>
    <dbReference type="NCBI Taxonomy" id="317549"/>
    <lineage>
        <taxon>Eukaryota</taxon>
        <taxon>Metazoa</taxon>
        <taxon>Cnidaria</taxon>
        <taxon>Anthozoa</taxon>
        <taxon>Octocorallia</taxon>
        <taxon>Malacalcyonacea</taxon>
        <taxon>Plexauridae</taxon>
        <taxon>Paramuricea</taxon>
    </lineage>
</organism>
<sequence length="92" mass="10516">MMQEDGSKGELPVKVTIKDGKKPAEVFRTDLITAMKIPDHQLVTPGTYFDLCDPWKQEWEKGVQVPVNKESLPQPSFTISNSEKSFQTEFRM</sequence>
<proteinExistence type="predicted"/>